<reference evidence="1" key="1">
    <citation type="submission" date="2021-01" db="EMBL/GenBank/DDBJ databases">
        <title>Whole genome shotgun sequence of Planosporangium mesophilum NBRC 109066.</title>
        <authorList>
            <person name="Komaki H."/>
            <person name="Tamura T."/>
        </authorList>
    </citation>
    <scope>NUCLEOTIDE SEQUENCE</scope>
    <source>
        <strain evidence="1">NBRC 109066</strain>
    </source>
</reference>
<evidence type="ECO:0000313" key="1">
    <source>
        <dbReference type="EMBL" id="GII21129.1"/>
    </source>
</evidence>
<gene>
    <name evidence="1" type="ORF">Pme01_07260</name>
</gene>
<dbReference type="AlphaFoldDB" id="A0A8J3T783"/>
<keyword evidence="2" id="KW-1185">Reference proteome</keyword>
<comment type="caution">
    <text evidence="1">The sequence shown here is derived from an EMBL/GenBank/DDBJ whole genome shotgun (WGS) entry which is preliminary data.</text>
</comment>
<name>A0A8J3T783_9ACTN</name>
<dbReference type="RefSeq" id="WP_168112668.1">
    <property type="nucleotide sequence ID" value="NZ_BOON01000005.1"/>
</dbReference>
<dbReference type="EMBL" id="BOON01000005">
    <property type="protein sequence ID" value="GII21129.1"/>
    <property type="molecule type" value="Genomic_DNA"/>
</dbReference>
<evidence type="ECO:0008006" key="3">
    <source>
        <dbReference type="Google" id="ProtNLM"/>
    </source>
</evidence>
<organism evidence="1 2">
    <name type="scientific">Planosporangium mesophilum</name>
    <dbReference type="NCBI Taxonomy" id="689768"/>
    <lineage>
        <taxon>Bacteria</taxon>
        <taxon>Bacillati</taxon>
        <taxon>Actinomycetota</taxon>
        <taxon>Actinomycetes</taxon>
        <taxon>Micromonosporales</taxon>
        <taxon>Micromonosporaceae</taxon>
        <taxon>Planosporangium</taxon>
    </lineage>
</organism>
<sequence>MLLTQDGLVRHDQLTLLGVTRAGLRWRLDTGAWREVLPSVYASFGDPLSPRQRWIAACLYAGRGAALTGRVALQVHGVRSLPADPAVRVLVPHARQVRSVEFVRVHRTRRPDPGDEVAPPIRTCSLSRAVADAGRWCHDLAAIRAMVEEVVRERRVGVEALRREVEQGPTAGSGLLRLALNSL</sequence>
<evidence type="ECO:0000313" key="2">
    <source>
        <dbReference type="Proteomes" id="UP000599074"/>
    </source>
</evidence>
<protein>
    <recommendedName>
        <fullName evidence="3">AbiEi antitoxin C-terminal domain-containing protein</fullName>
    </recommendedName>
</protein>
<accession>A0A8J3T783</accession>
<dbReference type="Proteomes" id="UP000599074">
    <property type="component" value="Unassembled WGS sequence"/>
</dbReference>
<proteinExistence type="predicted"/>